<keyword evidence="4" id="KW-0732">Signal</keyword>
<dbReference type="AlphaFoldDB" id="A0A813K7C8"/>
<comment type="caution">
    <text evidence="5">The sequence shown here is derived from an EMBL/GenBank/DDBJ whole genome shotgun (WGS) entry which is preliminary data.</text>
</comment>
<reference evidence="5" key="1">
    <citation type="submission" date="2021-02" db="EMBL/GenBank/DDBJ databases">
        <authorList>
            <person name="Dougan E. K."/>
            <person name="Rhodes N."/>
            <person name="Thang M."/>
            <person name="Chan C."/>
        </authorList>
    </citation>
    <scope>NUCLEOTIDE SEQUENCE</scope>
</reference>
<evidence type="ECO:0000256" key="4">
    <source>
        <dbReference type="SAM" id="SignalP"/>
    </source>
</evidence>
<accession>A0A813K7C8</accession>
<name>A0A813K7C8_POLGL</name>
<organism evidence="5 6">
    <name type="scientific">Polarella glacialis</name>
    <name type="common">Dinoflagellate</name>
    <dbReference type="NCBI Taxonomy" id="89957"/>
    <lineage>
        <taxon>Eukaryota</taxon>
        <taxon>Sar</taxon>
        <taxon>Alveolata</taxon>
        <taxon>Dinophyceae</taxon>
        <taxon>Suessiales</taxon>
        <taxon>Suessiaceae</taxon>
        <taxon>Polarella</taxon>
    </lineage>
</organism>
<feature type="chain" id="PRO_5032745600" description="50S ribosomal protein L10" evidence="4">
    <location>
        <begin position="24"/>
        <end position="328"/>
    </location>
</feature>
<evidence type="ECO:0008006" key="7">
    <source>
        <dbReference type="Google" id="ProtNLM"/>
    </source>
</evidence>
<feature type="signal peptide" evidence="4">
    <location>
        <begin position="1"/>
        <end position="23"/>
    </location>
</feature>
<dbReference type="GO" id="GO:0005840">
    <property type="term" value="C:ribosome"/>
    <property type="evidence" value="ECO:0007669"/>
    <property type="project" value="UniProtKB-KW"/>
</dbReference>
<dbReference type="InterPro" id="IPR001790">
    <property type="entry name" value="Ribosomal_uL10"/>
</dbReference>
<gene>
    <name evidence="5" type="ORF">PGLA2088_LOCUS31043</name>
</gene>
<dbReference type="Proteomes" id="UP000626109">
    <property type="component" value="Unassembled WGS sequence"/>
</dbReference>
<evidence type="ECO:0000313" key="5">
    <source>
        <dbReference type="EMBL" id="CAE8699147.1"/>
    </source>
</evidence>
<evidence type="ECO:0000256" key="2">
    <source>
        <dbReference type="ARBA" id="ARBA00022980"/>
    </source>
</evidence>
<dbReference type="InterPro" id="IPR047865">
    <property type="entry name" value="Ribosomal_uL10_bac_type"/>
</dbReference>
<dbReference type="Pfam" id="PF00466">
    <property type="entry name" value="Ribosomal_L10"/>
    <property type="match status" value="1"/>
</dbReference>
<comment type="similarity">
    <text evidence="1">Belongs to the universal ribosomal protein uL10 family.</text>
</comment>
<evidence type="ECO:0000256" key="1">
    <source>
        <dbReference type="ARBA" id="ARBA00008889"/>
    </source>
</evidence>
<protein>
    <recommendedName>
        <fullName evidence="7">50S ribosomal protein L10</fullName>
    </recommendedName>
</protein>
<keyword evidence="3" id="KW-0687">Ribonucleoprotein</keyword>
<evidence type="ECO:0000256" key="3">
    <source>
        <dbReference type="ARBA" id="ARBA00023274"/>
    </source>
</evidence>
<keyword evidence="2" id="KW-0689">Ribosomal protein</keyword>
<evidence type="ECO:0000313" key="6">
    <source>
        <dbReference type="Proteomes" id="UP000626109"/>
    </source>
</evidence>
<dbReference type="EMBL" id="CAJNNW010029135">
    <property type="protein sequence ID" value="CAE8699147.1"/>
    <property type="molecule type" value="Genomic_DNA"/>
</dbReference>
<dbReference type="PROSITE" id="PS51257">
    <property type="entry name" value="PROKAR_LIPOPROTEIN"/>
    <property type="match status" value="1"/>
</dbReference>
<proteinExistence type="inferred from homology"/>
<dbReference type="PANTHER" id="PTHR11560">
    <property type="entry name" value="39S RIBOSOMAL PROTEIN L10, MITOCHONDRIAL"/>
    <property type="match status" value="1"/>
</dbReference>
<sequence length="328" mass="35933">MSSHRMTLASQLFAACLGATCLADVTSFVLPSSLSTRLSAGRSAVATPSRGLEPLLPTATGFSQPARVASSPLPSVALGALLAGAALLRRSTRRLETARHVTKDQIWSLTAADLPNRWRPRISTSMARRNEVVKAIAEQLDKSFFVMVFNRDLLLGSEVEVARQMFPDTVLVRCLKNSLVQQAMKNTGWDSFSESLRGSNMYIFVENDKDLKETIIAYTKMEKKFMRKDKLAAQNEKLGSGLNFYAKPLLGAMLTDEWNVISPEDIPKLKDFPTKLELIAKIAGGIQMVTTKIAKGIKQVPTKLAIGTKKIQEKMEEDGKSTAGEVAV</sequence>
<dbReference type="SUPFAM" id="SSF160369">
    <property type="entry name" value="Ribosomal protein L10-like"/>
    <property type="match status" value="1"/>
</dbReference>
<dbReference type="InterPro" id="IPR043141">
    <property type="entry name" value="Ribosomal_uL10-like_sf"/>
</dbReference>
<dbReference type="Gene3D" id="3.30.70.1730">
    <property type="match status" value="1"/>
</dbReference>
<dbReference type="GO" id="GO:1990904">
    <property type="term" value="C:ribonucleoprotein complex"/>
    <property type="evidence" value="ECO:0007669"/>
    <property type="project" value="UniProtKB-KW"/>
</dbReference>